<organism evidence="3 4">
    <name type="scientific">Tsukamurella tyrosinosolvens</name>
    <dbReference type="NCBI Taxonomy" id="57704"/>
    <lineage>
        <taxon>Bacteria</taxon>
        <taxon>Bacillati</taxon>
        <taxon>Actinomycetota</taxon>
        <taxon>Actinomycetes</taxon>
        <taxon>Mycobacteriales</taxon>
        <taxon>Tsukamurellaceae</taxon>
        <taxon>Tsukamurella</taxon>
    </lineage>
</organism>
<keyword evidence="1" id="KW-0812">Transmembrane</keyword>
<evidence type="ECO:0000256" key="1">
    <source>
        <dbReference type="SAM" id="Phobius"/>
    </source>
</evidence>
<gene>
    <name evidence="3" type="ORF">SAMN04489793_2316</name>
</gene>
<feature type="transmembrane region" description="Helical" evidence="1">
    <location>
        <begin position="12"/>
        <end position="31"/>
    </location>
</feature>
<dbReference type="OrthoDB" id="4608030at2"/>
<name>A0A1H4SKK2_TSUTY</name>
<dbReference type="InterPro" id="IPR052336">
    <property type="entry name" value="MlaD_Phospholipid_Transporter"/>
</dbReference>
<dbReference type="STRING" id="57704.SAMN04489793_2316"/>
<protein>
    <submittedName>
        <fullName evidence="3">Virulence factor Mce family protein</fullName>
    </submittedName>
</protein>
<dbReference type="AlphaFoldDB" id="A0A1H4SKK2"/>
<dbReference type="Proteomes" id="UP000182241">
    <property type="component" value="Unassembled WGS sequence"/>
</dbReference>
<dbReference type="Pfam" id="PF02470">
    <property type="entry name" value="MlaD"/>
    <property type="match status" value="1"/>
</dbReference>
<sequence>MFRAALGSKWLISAMAATFVIAVGLSGTWYLRGGTQRLISYCALMPDAVGLFEGNPVTRRGVTVGTITSVRPAGAQAHVELAVDADQRIPATVGAVSVAKSLISSRQLALIGDDLGGPELQPGKCISDAKTPLSLTKSMQSLQRLMAQLSTDGGPEQTRQTQQTLNSLARETSGTGPRVNGIITTLANVLDNPGPGMDDLSRALDALIPLTSGMTSNWGDLKSLFSDMPGYLVNVMTPLGSTVYALADTLIPLGKVLFGLVGQYGHMIFPVLDVVVPVTRLVAAGVRNYGDLLGVLPPLITAFDVDYDQAAARLKISYRPLPDTAFPAANPELTCTNINRLAPGQCSVVGGGKISVDLMSVILRASGAAR</sequence>
<evidence type="ECO:0000313" key="3">
    <source>
        <dbReference type="EMBL" id="SEC44735.1"/>
    </source>
</evidence>
<keyword evidence="1" id="KW-1133">Transmembrane helix</keyword>
<feature type="domain" description="Mce/MlaD" evidence="2">
    <location>
        <begin position="41"/>
        <end position="111"/>
    </location>
</feature>
<reference evidence="4" key="1">
    <citation type="submission" date="2016-10" db="EMBL/GenBank/DDBJ databases">
        <authorList>
            <person name="Varghese N."/>
            <person name="Submissions S."/>
        </authorList>
    </citation>
    <scope>NUCLEOTIDE SEQUENCE [LARGE SCALE GENOMIC DNA]</scope>
    <source>
        <strain evidence="4">DSM 44234</strain>
    </source>
</reference>
<evidence type="ECO:0000313" key="4">
    <source>
        <dbReference type="Proteomes" id="UP000182241"/>
    </source>
</evidence>
<dbReference type="PANTHER" id="PTHR33371:SF4">
    <property type="entry name" value="INTERMEMBRANE PHOSPHOLIPID TRANSPORT SYSTEM BINDING PROTEIN MLAD"/>
    <property type="match status" value="1"/>
</dbReference>
<keyword evidence="1" id="KW-0472">Membrane</keyword>
<dbReference type="InterPro" id="IPR003399">
    <property type="entry name" value="Mce/MlaD"/>
</dbReference>
<keyword evidence="4" id="KW-1185">Reference proteome</keyword>
<dbReference type="EMBL" id="FNSA01000003">
    <property type="protein sequence ID" value="SEC44735.1"/>
    <property type="molecule type" value="Genomic_DNA"/>
</dbReference>
<proteinExistence type="predicted"/>
<dbReference type="PANTHER" id="PTHR33371">
    <property type="entry name" value="INTERMEMBRANE PHOSPHOLIPID TRANSPORT SYSTEM BINDING PROTEIN MLAD-RELATED"/>
    <property type="match status" value="1"/>
</dbReference>
<evidence type="ECO:0000259" key="2">
    <source>
        <dbReference type="Pfam" id="PF02470"/>
    </source>
</evidence>
<accession>A0A1H4SKK2</accession>